<gene>
    <name evidence="1" type="ORF">AB6713_04375</name>
</gene>
<dbReference type="EMBL" id="JBFWIC010000004">
    <property type="protein sequence ID" value="MEZ0473854.1"/>
    <property type="molecule type" value="Genomic_DNA"/>
</dbReference>
<dbReference type="Proteomes" id="UP001566331">
    <property type="component" value="Unassembled WGS sequence"/>
</dbReference>
<reference evidence="1 2" key="1">
    <citation type="submission" date="2024-07" db="EMBL/GenBank/DDBJ databases">
        <title>Luteimonas salilacus sp. nov., isolated from the shore soil of Salt Lake in Tibet of China.</title>
        <authorList>
            <person name="Zhang X."/>
            <person name="Li A."/>
        </authorList>
    </citation>
    <scope>NUCLEOTIDE SEQUENCE [LARGE SCALE GENOMIC DNA]</scope>
    <source>
        <strain evidence="1 2">B3-2-R+30</strain>
    </source>
</reference>
<organism evidence="1 2">
    <name type="scientific">Luteimonas salinilitoris</name>
    <dbReference type="NCBI Taxonomy" id="3237697"/>
    <lineage>
        <taxon>Bacteria</taxon>
        <taxon>Pseudomonadati</taxon>
        <taxon>Pseudomonadota</taxon>
        <taxon>Gammaproteobacteria</taxon>
        <taxon>Lysobacterales</taxon>
        <taxon>Lysobacteraceae</taxon>
        <taxon>Luteimonas</taxon>
    </lineage>
</organism>
<sequence>MVETQAILRKWSGRIRTTDRQAYVAYVVDTGAGDYEKTPGNLGYQILLRDLGNGTTEVTTLSWWESMDAIRRFAGPEPGIARYYPEDDRFLLDRPEHVEHHAVVAGCAHAVRATSGGQ</sequence>
<keyword evidence="2" id="KW-1185">Reference proteome</keyword>
<evidence type="ECO:0000313" key="1">
    <source>
        <dbReference type="EMBL" id="MEZ0473854.1"/>
    </source>
</evidence>
<evidence type="ECO:0000313" key="2">
    <source>
        <dbReference type="Proteomes" id="UP001566331"/>
    </source>
</evidence>
<name>A0ABV4HR00_9GAMM</name>
<dbReference type="SUPFAM" id="SSF54909">
    <property type="entry name" value="Dimeric alpha+beta barrel"/>
    <property type="match status" value="1"/>
</dbReference>
<accession>A0ABV4HR00</accession>
<dbReference type="InterPro" id="IPR011008">
    <property type="entry name" value="Dimeric_a/b-barrel"/>
</dbReference>
<dbReference type="RefSeq" id="WP_370562570.1">
    <property type="nucleotide sequence ID" value="NZ_JBFWIB010000002.1"/>
</dbReference>
<comment type="caution">
    <text evidence="1">The sequence shown here is derived from an EMBL/GenBank/DDBJ whole genome shotgun (WGS) entry which is preliminary data.</text>
</comment>
<evidence type="ECO:0008006" key="3">
    <source>
        <dbReference type="Google" id="ProtNLM"/>
    </source>
</evidence>
<proteinExistence type="predicted"/>
<protein>
    <recommendedName>
        <fullName evidence="3">ABM domain-containing protein</fullName>
    </recommendedName>
</protein>